<evidence type="ECO:0000256" key="1">
    <source>
        <dbReference type="ARBA" id="ARBA00004236"/>
    </source>
</evidence>
<keyword evidence="3" id="KW-0808">Transferase</keyword>
<keyword evidence="6 9" id="KW-1133">Transmembrane helix</keyword>
<dbReference type="GO" id="GO:0032049">
    <property type="term" value="P:cardiolipin biosynthetic process"/>
    <property type="evidence" value="ECO:0007669"/>
    <property type="project" value="UniProtKB-UniRule"/>
</dbReference>
<evidence type="ECO:0000259" key="10">
    <source>
        <dbReference type="PROSITE" id="PS50035"/>
    </source>
</evidence>
<reference evidence="11" key="1">
    <citation type="submission" date="2023-01" db="EMBL/GenBank/DDBJ databases">
        <title>Human gut microbiome strain richness.</title>
        <authorList>
            <person name="Chen-Liaw A."/>
        </authorList>
    </citation>
    <scope>NUCLEOTIDE SEQUENCE</scope>
    <source>
        <strain evidence="11">1001095st1_G4_1001095IJ_161003</strain>
    </source>
</reference>
<evidence type="ECO:0000256" key="2">
    <source>
        <dbReference type="ARBA" id="ARBA00022475"/>
    </source>
</evidence>
<dbReference type="InterPro" id="IPR001736">
    <property type="entry name" value="PLipase_D/transphosphatidylase"/>
</dbReference>
<evidence type="ECO:0000256" key="8">
    <source>
        <dbReference type="NCBIfam" id="TIGR04265"/>
    </source>
</evidence>
<keyword evidence="2" id="KW-1003">Cell membrane</keyword>
<comment type="caution">
    <text evidence="11">The sequence shown here is derived from an EMBL/GenBank/DDBJ whole genome shotgun (WGS) entry which is preliminary data.</text>
</comment>
<gene>
    <name evidence="11" type="primary">cls</name>
    <name evidence="11" type="ORF">PNU26_07495</name>
</gene>
<dbReference type="EMBL" id="JAQMJT010000008">
    <property type="protein sequence ID" value="MDB8614239.1"/>
    <property type="molecule type" value="Genomic_DNA"/>
</dbReference>
<dbReference type="PANTHER" id="PTHR21248">
    <property type="entry name" value="CARDIOLIPIN SYNTHASE"/>
    <property type="match status" value="1"/>
</dbReference>
<dbReference type="SUPFAM" id="SSF56024">
    <property type="entry name" value="Phospholipase D/nuclease"/>
    <property type="match status" value="2"/>
</dbReference>
<evidence type="ECO:0000256" key="6">
    <source>
        <dbReference type="ARBA" id="ARBA00022989"/>
    </source>
</evidence>
<feature type="domain" description="PLD phosphodiesterase" evidence="10">
    <location>
        <begin position="220"/>
        <end position="247"/>
    </location>
</feature>
<dbReference type="Pfam" id="PF13091">
    <property type="entry name" value="PLDc_2"/>
    <property type="match status" value="2"/>
</dbReference>
<dbReference type="CDD" id="cd09154">
    <property type="entry name" value="PLDc_SMU_988_like_1"/>
    <property type="match status" value="1"/>
</dbReference>
<organism evidence="11 12">
    <name type="scientific">Streptococcus salivarius</name>
    <dbReference type="NCBI Taxonomy" id="1304"/>
    <lineage>
        <taxon>Bacteria</taxon>
        <taxon>Bacillati</taxon>
        <taxon>Bacillota</taxon>
        <taxon>Bacilli</taxon>
        <taxon>Lactobacillales</taxon>
        <taxon>Streptococcaceae</taxon>
        <taxon>Streptococcus</taxon>
    </lineage>
</organism>
<evidence type="ECO:0000313" key="12">
    <source>
        <dbReference type="Proteomes" id="UP001210204"/>
    </source>
</evidence>
<dbReference type="PANTHER" id="PTHR21248:SF22">
    <property type="entry name" value="PHOSPHOLIPASE D"/>
    <property type="match status" value="1"/>
</dbReference>
<sequence>MAMSYLWLQQYRVHLQVTEVVLRILAIIYLFQSDMESTAVNTWLLLVLPFPIIGTLLLAYTKLDLGYTGMKRAIQSNIDRSSGILKQDDQALEELKQRHTSNYNLVQYLENVNGHFPVYRHTKTTYFPSGEAKFEEMKKQLLKAEKYIFLEYFIIGEGEMWGEILAILKQKVQEGVEVRVLYDGMNEFSTLSFDYKKRLQNIGIQSRVFASVTPFLSTYYNYRDHRKILLIDGKVAFTGGINLADEYINKIERFGHWKDTALMLEGPAVDTFLVLFLQMWTYSHELLDVTSYMVEHEGFDTPGFVVPYGDNPLDKDKVGENVYIDILNHARDFVHIMTPYLILDGELLHALKFAAERGVDVSIIMPGIPDKKSVYYLAKTYYPTLLASGVKIYEYTPGFIHAKVFVSDNSRAVVGTINLDYRSLYHHFECATYLYRTSSVVGIEEDFQATMAKCHRVSMTDVKNRPFHQKCLGLLTRLVAPLM</sequence>
<dbReference type="AlphaFoldDB" id="A0AAW6D867"/>
<dbReference type="NCBIfam" id="TIGR04265">
    <property type="entry name" value="bac_cardiolipin"/>
    <property type="match status" value="1"/>
</dbReference>
<dbReference type="CDD" id="cd09160">
    <property type="entry name" value="PLDc_SMU_988_like_2"/>
    <property type="match status" value="1"/>
</dbReference>
<evidence type="ECO:0000256" key="7">
    <source>
        <dbReference type="ARBA" id="ARBA00023136"/>
    </source>
</evidence>
<proteinExistence type="predicted"/>
<dbReference type="Proteomes" id="UP001210204">
    <property type="component" value="Unassembled WGS sequence"/>
</dbReference>
<name>A0AAW6D867_STRSL</name>
<evidence type="ECO:0000313" key="11">
    <source>
        <dbReference type="EMBL" id="MDB8614239.1"/>
    </source>
</evidence>
<dbReference type="EC" id="2.7.8.-" evidence="8"/>
<dbReference type="Gene3D" id="3.30.870.10">
    <property type="entry name" value="Endonuclease Chain A"/>
    <property type="match status" value="2"/>
</dbReference>
<dbReference type="GO" id="GO:0008808">
    <property type="term" value="F:cardiolipin synthase activity"/>
    <property type="evidence" value="ECO:0007669"/>
    <property type="project" value="UniProtKB-UniRule"/>
</dbReference>
<accession>A0AAW6D867</accession>
<dbReference type="PROSITE" id="PS50035">
    <property type="entry name" value="PLD"/>
    <property type="match status" value="2"/>
</dbReference>
<protein>
    <recommendedName>
        <fullName evidence="8">Cardiolipin synthase</fullName>
        <ecNumber evidence="8">2.7.8.-</ecNumber>
    </recommendedName>
</protein>
<comment type="subcellular location">
    <subcellularLocation>
        <location evidence="1">Cell membrane</location>
    </subcellularLocation>
</comment>
<feature type="domain" description="PLD phosphodiesterase" evidence="10">
    <location>
        <begin position="396"/>
        <end position="423"/>
    </location>
</feature>
<dbReference type="GO" id="GO:0005886">
    <property type="term" value="C:plasma membrane"/>
    <property type="evidence" value="ECO:0007669"/>
    <property type="project" value="UniProtKB-SubCell"/>
</dbReference>
<evidence type="ECO:0000256" key="3">
    <source>
        <dbReference type="ARBA" id="ARBA00022679"/>
    </source>
</evidence>
<dbReference type="InterPro" id="IPR025202">
    <property type="entry name" value="PLD-like_dom"/>
</dbReference>
<feature type="transmembrane region" description="Helical" evidence="9">
    <location>
        <begin position="43"/>
        <end position="63"/>
    </location>
</feature>
<evidence type="ECO:0000256" key="9">
    <source>
        <dbReference type="SAM" id="Phobius"/>
    </source>
</evidence>
<dbReference type="InterPro" id="IPR022924">
    <property type="entry name" value="Cardiolipin_synthase"/>
</dbReference>
<dbReference type="SMART" id="SM00155">
    <property type="entry name" value="PLDc"/>
    <property type="match status" value="2"/>
</dbReference>
<feature type="transmembrane region" description="Helical" evidence="9">
    <location>
        <begin position="12"/>
        <end position="31"/>
    </location>
</feature>
<keyword evidence="7 9" id="KW-0472">Membrane</keyword>
<keyword evidence="5" id="KW-0677">Repeat</keyword>
<evidence type="ECO:0000256" key="4">
    <source>
        <dbReference type="ARBA" id="ARBA00022692"/>
    </source>
</evidence>
<keyword evidence="4 9" id="KW-0812">Transmembrane</keyword>
<evidence type="ECO:0000256" key="5">
    <source>
        <dbReference type="ARBA" id="ARBA00022737"/>
    </source>
</evidence>